<accession>A0ABN9C693</accession>
<dbReference type="Proteomes" id="UP001162483">
    <property type="component" value="Unassembled WGS sequence"/>
</dbReference>
<organism evidence="1 2">
    <name type="scientific">Staurois parvus</name>
    <dbReference type="NCBI Taxonomy" id="386267"/>
    <lineage>
        <taxon>Eukaryota</taxon>
        <taxon>Metazoa</taxon>
        <taxon>Chordata</taxon>
        <taxon>Craniata</taxon>
        <taxon>Vertebrata</taxon>
        <taxon>Euteleostomi</taxon>
        <taxon>Amphibia</taxon>
        <taxon>Batrachia</taxon>
        <taxon>Anura</taxon>
        <taxon>Neobatrachia</taxon>
        <taxon>Ranoidea</taxon>
        <taxon>Ranidae</taxon>
        <taxon>Staurois</taxon>
    </lineage>
</organism>
<comment type="caution">
    <text evidence="1">The sequence shown here is derived from an EMBL/GenBank/DDBJ whole genome shotgun (WGS) entry which is preliminary data.</text>
</comment>
<keyword evidence="2" id="KW-1185">Reference proteome</keyword>
<feature type="non-terminal residue" evidence="1">
    <location>
        <position position="91"/>
    </location>
</feature>
<evidence type="ECO:0000313" key="1">
    <source>
        <dbReference type="EMBL" id="CAI9555274.1"/>
    </source>
</evidence>
<name>A0ABN9C693_9NEOB</name>
<evidence type="ECO:0000313" key="2">
    <source>
        <dbReference type="Proteomes" id="UP001162483"/>
    </source>
</evidence>
<proteinExistence type="predicted"/>
<dbReference type="EMBL" id="CATNWA010008028">
    <property type="protein sequence ID" value="CAI9555274.1"/>
    <property type="molecule type" value="Genomic_DNA"/>
</dbReference>
<reference evidence="1" key="1">
    <citation type="submission" date="2023-05" db="EMBL/GenBank/DDBJ databases">
        <authorList>
            <person name="Stuckert A."/>
        </authorList>
    </citation>
    <scope>NUCLEOTIDE SEQUENCE</scope>
</reference>
<sequence>MPPTSAHQCLDHLCRPSCRPSVSSTTAHQCHPPCRLSVPIIAAYQCSIISASSSMPTSTVSLVPPHQCSLSVPISAAYPCHLISAHLCCLS</sequence>
<gene>
    <name evidence="1" type="ORF">SPARVUS_LOCUS4357479</name>
</gene>
<protein>
    <submittedName>
        <fullName evidence="1">Uncharacterized protein</fullName>
    </submittedName>
</protein>